<dbReference type="Pfam" id="PF13430">
    <property type="entry name" value="DUF4112"/>
    <property type="match status" value="1"/>
</dbReference>
<proteinExistence type="predicted"/>
<dbReference type="InterPro" id="IPR025187">
    <property type="entry name" value="DUF4112"/>
</dbReference>
<feature type="transmembrane region" description="Helical" evidence="1">
    <location>
        <begin position="67"/>
        <end position="88"/>
    </location>
</feature>
<keyword evidence="1" id="KW-1133">Transmembrane helix</keyword>
<evidence type="ECO:0000313" key="3">
    <source>
        <dbReference type="Proteomes" id="UP000317318"/>
    </source>
</evidence>
<gene>
    <name evidence="2" type="ORF">Pan189_15020</name>
</gene>
<evidence type="ECO:0000313" key="2">
    <source>
        <dbReference type="EMBL" id="QDT37134.1"/>
    </source>
</evidence>
<sequence length="170" mass="18505">MAAHETAFETGPRERLPDEIGLMSQENEQAKQRSDERRLGRMKTIARLMDDAVGIPGTNHRIGWDGLIGLIPFGGDVVTCVIALWLVYDAFKLGASSGTLSRMIANVTLDLIVGLVPALGDVLDFVFKANRRNMELLEADLERQAAESGGNGVINGDAEVLKTERIDRDG</sequence>
<dbReference type="AlphaFoldDB" id="A0A517QZY6"/>
<dbReference type="EMBL" id="CP036268">
    <property type="protein sequence ID" value="QDT37134.1"/>
    <property type="molecule type" value="Genomic_DNA"/>
</dbReference>
<dbReference type="Proteomes" id="UP000317318">
    <property type="component" value="Chromosome"/>
</dbReference>
<protein>
    <recommendedName>
        <fullName evidence="4">DUF4112 domain-containing protein</fullName>
    </recommendedName>
</protein>
<evidence type="ECO:0000256" key="1">
    <source>
        <dbReference type="SAM" id="Phobius"/>
    </source>
</evidence>
<organism evidence="2 3">
    <name type="scientific">Stratiformator vulcanicus</name>
    <dbReference type="NCBI Taxonomy" id="2527980"/>
    <lineage>
        <taxon>Bacteria</taxon>
        <taxon>Pseudomonadati</taxon>
        <taxon>Planctomycetota</taxon>
        <taxon>Planctomycetia</taxon>
        <taxon>Planctomycetales</taxon>
        <taxon>Planctomycetaceae</taxon>
        <taxon>Stratiformator</taxon>
    </lineage>
</organism>
<keyword evidence="3" id="KW-1185">Reference proteome</keyword>
<keyword evidence="1" id="KW-0472">Membrane</keyword>
<keyword evidence="1" id="KW-0812">Transmembrane</keyword>
<name>A0A517QZY6_9PLAN</name>
<feature type="transmembrane region" description="Helical" evidence="1">
    <location>
        <begin position="108"/>
        <end position="127"/>
    </location>
</feature>
<dbReference type="PANTHER" id="PTHR35519">
    <property type="entry name" value="MEMBRANE PROTEINS"/>
    <property type="match status" value="1"/>
</dbReference>
<dbReference type="KEGG" id="svp:Pan189_15020"/>
<evidence type="ECO:0008006" key="4">
    <source>
        <dbReference type="Google" id="ProtNLM"/>
    </source>
</evidence>
<reference evidence="2 3" key="1">
    <citation type="submission" date="2019-02" db="EMBL/GenBank/DDBJ databases">
        <title>Deep-cultivation of Planctomycetes and their phenomic and genomic characterization uncovers novel biology.</title>
        <authorList>
            <person name="Wiegand S."/>
            <person name="Jogler M."/>
            <person name="Boedeker C."/>
            <person name="Pinto D."/>
            <person name="Vollmers J."/>
            <person name="Rivas-Marin E."/>
            <person name="Kohn T."/>
            <person name="Peeters S.H."/>
            <person name="Heuer A."/>
            <person name="Rast P."/>
            <person name="Oberbeckmann S."/>
            <person name="Bunk B."/>
            <person name="Jeske O."/>
            <person name="Meyerdierks A."/>
            <person name="Storesund J.E."/>
            <person name="Kallscheuer N."/>
            <person name="Luecker S."/>
            <person name="Lage O.M."/>
            <person name="Pohl T."/>
            <person name="Merkel B.J."/>
            <person name="Hornburger P."/>
            <person name="Mueller R.-W."/>
            <person name="Bruemmer F."/>
            <person name="Labrenz M."/>
            <person name="Spormann A.M."/>
            <person name="Op den Camp H."/>
            <person name="Overmann J."/>
            <person name="Amann R."/>
            <person name="Jetten M.S.M."/>
            <person name="Mascher T."/>
            <person name="Medema M.H."/>
            <person name="Devos D.P."/>
            <person name="Kaster A.-K."/>
            <person name="Ovreas L."/>
            <person name="Rohde M."/>
            <person name="Galperin M.Y."/>
            <person name="Jogler C."/>
        </authorList>
    </citation>
    <scope>NUCLEOTIDE SEQUENCE [LARGE SCALE GENOMIC DNA]</scope>
    <source>
        <strain evidence="2 3">Pan189</strain>
    </source>
</reference>
<dbReference type="PANTHER" id="PTHR35519:SF2">
    <property type="entry name" value="PH DOMAIN PROTEIN"/>
    <property type="match status" value="1"/>
</dbReference>
<accession>A0A517QZY6</accession>